<dbReference type="InterPro" id="IPR013467">
    <property type="entry name" value="HNH78-like"/>
</dbReference>
<evidence type="ECO:0000313" key="2">
    <source>
        <dbReference type="Proteomes" id="UP000249396"/>
    </source>
</evidence>
<reference evidence="1 2" key="1">
    <citation type="journal article" date="2018" name="Aquat. Microb. Ecol.">
        <title>Gammaproteobacterial methanotrophs dominate.</title>
        <authorList>
            <person name="Rissanen A.J."/>
            <person name="Saarenheimo J."/>
            <person name="Tiirola M."/>
            <person name="Peura S."/>
            <person name="Aalto S.L."/>
            <person name="Karvinen A."/>
            <person name="Nykanen H."/>
        </authorList>
    </citation>
    <scope>NUCLEOTIDE SEQUENCE [LARGE SCALE GENOMIC DNA]</scope>
    <source>
        <strain evidence="1">AMbin10</strain>
    </source>
</reference>
<sequence length="260" mass="29860">MKKISTLGNSPQGLQHYLQNIPAGDRNWESFRNYVDYKNTDGEYAYKELMLALTRKQHNLCAYCEIELKDTDRQIEHFHPKSDMKNGVEWAFLPSNLLAACKGGDNPNEKDPRRTLEPIKENRSCGASHGNQVLQNDQHPANLPAMPSIFLVYRHGEITVNHEAYSKNAEFQKIAQSTIVSLNLNCRRLKNARSGLFERLLKEFNQRTQEQTDAEAMSEMALASLLPDDSGKLPPFFTTRRSFLVEFAEELLQHHPEVWI</sequence>
<dbReference type="AlphaFoldDB" id="A0A2W4RDR2"/>
<protein>
    <submittedName>
        <fullName evidence="1">TIGR02646 family protein</fullName>
    </submittedName>
</protein>
<dbReference type="Gene3D" id="1.10.30.50">
    <property type="match status" value="1"/>
</dbReference>
<accession>A0A2W4RDR2</accession>
<proteinExistence type="predicted"/>
<dbReference type="NCBIfam" id="TIGR02646">
    <property type="entry name" value="retron system putative HNH endonuclease"/>
    <property type="match status" value="1"/>
</dbReference>
<organism evidence="1 2">
    <name type="scientific">Candidatus Methylumidiphilus alinenensis</name>
    <dbReference type="NCBI Taxonomy" id="2202197"/>
    <lineage>
        <taxon>Bacteria</taxon>
        <taxon>Pseudomonadati</taxon>
        <taxon>Pseudomonadota</taxon>
        <taxon>Gammaproteobacteria</taxon>
        <taxon>Methylococcales</taxon>
        <taxon>Candidatus Methylumidiphilus</taxon>
    </lineage>
</organism>
<gene>
    <name evidence="1" type="ORF">DM484_06855</name>
</gene>
<dbReference type="EMBL" id="QJPH01000230">
    <property type="protein sequence ID" value="PZN82191.1"/>
    <property type="molecule type" value="Genomic_DNA"/>
</dbReference>
<dbReference type="Proteomes" id="UP000249396">
    <property type="component" value="Unassembled WGS sequence"/>
</dbReference>
<evidence type="ECO:0000313" key="1">
    <source>
        <dbReference type="EMBL" id="PZN82191.1"/>
    </source>
</evidence>
<comment type="caution">
    <text evidence="1">The sequence shown here is derived from an EMBL/GenBank/DDBJ whole genome shotgun (WGS) entry which is preliminary data.</text>
</comment>
<name>A0A2W4RDR2_9GAMM</name>